<keyword evidence="1" id="KW-1133">Transmembrane helix</keyword>
<proteinExistence type="predicted"/>
<accession>A0ABV6YXZ0</accession>
<name>A0ABV6YXZ0_UNCC1</name>
<gene>
    <name evidence="2" type="ORF">ACFL27_12800</name>
</gene>
<reference evidence="2 3" key="1">
    <citation type="submission" date="2024-09" db="EMBL/GenBank/DDBJ databases">
        <title>Laminarin stimulates single cell rates of sulfate reduction while oxygen inhibits transcriptomic activity in coastal marine sediment.</title>
        <authorList>
            <person name="Lindsay M."/>
            <person name="Orcutt B."/>
            <person name="Emerson D."/>
            <person name="Stepanauskas R."/>
            <person name="D'Angelo T."/>
        </authorList>
    </citation>
    <scope>NUCLEOTIDE SEQUENCE [LARGE SCALE GENOMIC DNA]</scope>
    <source>
        <strain evidence="2">SAG AM-311-K15</strain>
    </source>
</reference>
<dbReference type="Proteomes" id="UP001594351">
    <property type="component" value="Unassembled WGS sequence"/>
</dbReference>
<evidence type="ECO:0000313" key="3">
    <source>
        <dbReference type="Proteomes" id="UP001594351"/>
    </source>
</evidence>
<protein>
    <recommendedName>
        <fullName evidence="4">LPXTG cell wall anchor domain-containing protein</fullName>
    </recommendedName>
</protein>
<feature type="transmembrane region" description="Helical" evidence="1">
    <location>
        <begin position="66"/>
        <end position="84"/>
    </location>
</feature>
<sequence length="287" mass="31704">MSSVKLFAERIAAQCEQKCIISLSHKSYYFSTIGTKISVLKIAYFHHISTQEVNIMSQKASNRKTVFILFCLLVGFVVVSPVYSDFQVNTYTTNAQSRTAASCSDNGDFVVVWHSNGSNYGDLISESIQGQRFASDGSFLDSQFQVNTYTTGDQYYPAVDVDSDGDFVVIWHSYGSNFGDLDESIQGQRSNSDGSFLGSQFQVNTYTTSLQEQPAVCSDSDGDFVVVWDSQGSHYGDTSSWSVQGRQYVQPGAVPTLSNTFTIILLVLLAMLGVMFLINKKDHPGRE</sequence>
<keyword evidence="1" id="KW-0812">Transmembrane</keyword>
<keyword evidence="1" id="KW-0472">Membrane</keyword>
<organism evidence="2 3">
    <name type="scientific">candidate division CSSED10-310 bacterium</name>
    <dbReference type="NCBI Taxonomy" id="2855610"/>
    <lineage>
        <taxon>Bacteria</taxon>
        <taxon>Bacteria division CSSED10-310</taxon>
    </lineage>
</organism>
<evidence type="ECO:0000313" key="2">
    <source>
        <dbReference type="EMBL" id="MFC1851065.1"/>
    </source>
</evidence>
<evidence type="ECO:0008006" key="4">
    <source>
        <dbReference type="Google" id="ProtNLM"/>
    </source>
</evidence>
<feature type="transmembrane region" description="Helical" evidence="1">
    <location>
        <begin position="260"/>
        <end position="278"/>
    </location>
</feature>
<evidence type="ECO:0000256" key="1">
    <source>
        <dbReference type="SAM" id="Phobius"/>
    </source>
</evidence>
<comment type="caution">
    <text evidence="2">The sequence shown here is derived from an EMBL/GenBank/DDBJ whole genome shotgun (WGS) entry which is preliminary data.</text>
</comment>
<dbReference type="EMBL" id="JBHPBY010000149">
    <property type="protein sequence ID" value="MFC1851065.1"/>
    <property type="molecule type" value="Genomic_DNA"/>
</dbReference>
<keyword evidence="3" id="KW-1185">Reference proteome</keyword>